<dbReference type="InterPro" id="IPR046671">
    <property type="entry name" value="DUF6541"/>
</dbReference>
<feature type="transmembrane region" description="Helical" evidence="1">
    <location>
        <begin position="337"/>
        <end position="357"/>
    </location>
</feature>
<organism evidence="2 3">
    <name type="scientific">Pseudonocardia xishanensis</name>
    <dbReference type="NCBI Taxonomy" id="630995"/>
    <lineage>
        <taxon>Bacteria</taxon>
        <taxon>Bacillati</taxon>
        <taxon>Actinomycetota</taxon>
        <taxon>Actinomycetes</taxon>
        <taxon>Pseudonocardiales</taxon>
        <taxon>Pseudonocardiaceae</taxon>
        <taxon>Pseudonocardia</taxon>
    </lineage>
</organism>
<feature type="transmembrane region" description="Helical" evidence="1">
    <location>
        <begin position="468"/>
        <end position="488"/>
    </location>
</feature>
<feature type="transmembrane region" description="Helical" evidence="1">
    <location>
        <begin position="109"/>
        <end position="127"/>
    </location>
</feature>
<feature type="transmembrane region" description="Helical" evidence="1">
    <location>
        <begin position="262"/>
        <end position="284"/>
    </location>
</feature>
<dbReference type="EMBL" id="BAABGT010000029">
    <property type="protein sequence ID" value="GAA4544536.1"/>
    <property type="molecule type" value="Genomic_DNA"/>
</dbReference>
<gene>
    <name evidence="2" type="ORF">GCM10023175_22910</name>
</gene>
<name>A0ABP8RQB4_9PSEU</name>
<evidence type="ECO:0000313" key="3">
    <source>
        <dbReference type="Proteomes" id="UP001501598"/>
    </source>
</evidence>
<evidence type="ECO:0008006" key="4">
    <source>
        <dbReference type="Google" id="ProtNLM"/>
    </source>
</evidence>
<accession>A0ABP8RQB4</accession>
<comment type="caution">
    <text evidence="2">The sequence shown here is derived from an EMBL/GenBank/DDBJ whole genome shotgun (WGS) entry which is preliminary data.</text>
</comment>
<feature type="transmembrane region" description="Helical" evidence="1">
    <location>
        <begin position="60"/>
        <end position="80"/>
    </location>
</feature>
<keyword evidence="1" id="KW-0472">Membrane</keyword>
<protein>
    <recommendedName>
        <fullName evidence="4">Dolichyl-phosphate-mannose-protein mannosyltransferase</fullName>
    </recommendedName>
</protein>
<keyword evidence="1" id="KW-1133">Transmembrane helix</keyword>
<dbReference type="Proteomes" id="UP001501598">
    <property type="component" value="Unassembled WGS sequence"/>
</dbReference>
<keyword evidence="3" id="KW-1185">Reference proteome</keyword>
<feature type="transmembrane region" description="Helical" evidence="1">
    <location>
        <begin position="430"/>
        <end position="456"/>
    </location>
</feature>
<keyword evidence="1" id="KW-0812">Transmembrane</keyword>
<reference evidence="3" key="1">
    <citation type="journal article" date="2019" name="Int. J. Syst. Evol. Microbiol.">
        <title>The Global Catalogue of Microorganisms (GCM) 10K type strain sequencing project: providing services to taxonomists for standard genome sequencing and annotation.</title>
        <authorList>
            <consortium name="The Broad Institute Genomics Platform"/>
            <consortium name="The Broad Institute Genome Sequencing Center for Infectious Disease"/>
            <person name="Wu L."/>
            <person name="Ma J."/>
        </authorList>
    </citation>
    <scope>NUCLEOTIDE SEQUENCE [LARGE SCALE GENOMIC DNA]</scope>
    <source>
        <strain evidence="3">JCM 17906</strain>
    </source>
</reference>
<sequence>MPDAVLLLVAALVGYLPGLAVAAALRVQSPVLLVAVAPPLSVAVCGLVAVLAALGGFSYGPVPVAVVVAMLLAVAGWRATRAARRRRAARTWKHAPAERGRSRARTAPVPAAVGLAMIVVALAYGLWCWLRGLGGLATVPQEHDMIIHAMQTAYIARSGRAAPWELVPADVLTGGPVSFYPSGFHLLAGLTAQLDGFEVVAAMNAMTVVILVGAMITGVAALAAVAARRLALSRGSALLAAGVAALVMAGMYRPIYQLTHDGGILGQAAAFAMVPGVVAVLLALPGRRVGVGVAAGAATAGAVWVHPSVAVSIGLTTAFWALGELATRHSRRRLRGLVKPLAAAVGTAVVLLVPAVGPGLGATGRTGAFPPDSGPVDFGAALERVVGLPYTGWLDPDDLYWQRSAAILAALGVVALVLRRRGLGPVTAWLFWAVILIGAWLSPGTGYDALVTGFFYNAMLRTWSHTSMLVPVLAGLGVVLTADLIGVLVRRRVRLPAVLAATAVVAAVFAYYAAVPASSYAQLNEEAVATRYSSPDFVRVGPDDQAAIAWLADRVEPGERVFNSPNDGSTYLYVERGVPVVNVYTLGLPGVPYSYELLEDFHSYPTDPGVRRQLQVLNVRWVYVDESAPGIGSNGSPEGWAGSAGFSLAPGLADLDGLPGLDLRFRSGTVSVYALDLDTALPSA</sequence>
<dbReference type="RefSeq" id="WP_345415778.1">
    <property type="nucleotide sequence ID" value="NZ_BAABGT010000029.1"/>
</dbReference>
<feature type="transmembrane region" description="Helical" evidence="1">
    <location>
        <begin position="199"/>
        <end position="225"/>
    </location>
</feature>
<evidence type="ECO:0000313" key="2">
    <source>
        <dbReference type="EMBL" id="GAA4544536.1"/>
    </source>
</evidence>
<dbReference type="Pfam" id="PF20176">
    <property type="entry name" value="DUF6541"/>
    <property type="match status" value="1"/>
</dbReference>
<feature type="transmembrane region" description="Helical" evidence="1">
    <location>
        <begin position="32"/>
        <end position="54"/>
    </location>
</feature>
<feature type="transmembrane region" description="Helical" evidence="1">
    <location>
        <begin position="400"/>
        <end position="418"/>
    </location>
</feature>
<feature type="transmembrane region" description="Helical" evidence="1">
    <location>
        <begin position="237"/>
        <end position="256"/>
    </location>
</feature>
<feature type="transmembrane region" description="Helical" evidence="1">
    <location>
        <begin position="495"/>
        <end position="514"/>
    </location>
</feature>
<proteinExistence type="predicted"/>
<feature type="transmembrane region" description="Helical" evidence="1">
    <location>
        <begin position="6"/>
        <end position="25"/>
    </location>
</feature>
<evidence type="ECO:0000256" key="1">
    <source>
        <dbReference type="SAM" id="Phobius"/>
    </source>
</evidence>